<evidence type="ECO:0000256" key="1">
    <source>
        <dbReference type="ARBA" id="ARBA00004651"/>
    </source>
</evidence>
<dbReference type="Gene3D" id="1.20.1250.20">
    <property type="entry name" value="MFS general substrate transporter like domains"/>
    <property type="match status" value="1"/>
</dbReference>
<keyword evidence="3" id="KW-1003">Cell membrane</keyword>
<dbReference type="RefSeq" id="WP_088099328.1">
    <property type="nucleotide sequence ID" value="NZ_CP035964.1"/>
</dbReference>
<dbReference type="Proteomes" id="UP000195696">
    <property type="component" value="Unassembled WGS sequence"/>
</dbReference>
<dbReference type="EMBL" id="FMAK01000037">
    <property type="protein sequence ID" value="SCB69176.1"/>
    <property type="molecule type" value="Genomic_DNA"/>
</dbReference>
<dbReference type="AlphaFoldDB" id="A0A1G4ESP0"/>
<evidence type="ECO:0000256" key="4">
    <source>
        <dbReference type="ARBA" id="ARBA00022692"/>
    </source>
</evidence>
<accession>A0A1G4ESP0</accession>
<dbReference type="InterPro" id="IPR036259">
    <property type="entry name" value="MFS_trans_sf"/>
</dbReference>
<dbReference type="GO" id="GO:0022857">
    <property type="term" value="F:transmembrane transporter activity"/>
    <property type="evidence" value="ECO:0007669"/>
    <property type="project" value="InterPro"/>
</dbReference>
<keyword evidence="2" id="KW-0813">Transport</keyword>
<keyword evidence="4" id="KW-0812">Transmembrane</keyword>
<dbReference type="SUPFAM" id="SSF103473">
    <property type="entry name" value="MFS general substrate transporter"/>
    <property type="match status" value="1"/>
</dbReference>
<dbReference type="PROSITE" id="PS50850">
    <property type="entry name" value="MFS"/>
    <property type="match status" value="1"/>
</dbReference>
<protein>
    <recommendedName>
        <fullName evidence="7">Major facilitator superfamily (MFS) profile domain-containing protein</fullName>
    </recommendedName>
</protein>
<evidence type="ECO:0000256" key="3">
    <source>
        <dbReference type="ARBA" id="ARBA00022475"/>
    </source>
</evidence>
<dbReference type="PANTHER" id="PTHR23513">
    <property type="entry name" value="INTEGRAL MEMBRANE EFFLUX PROTEIN-RELATED"/>
    <property type="match status" value="1"/>
</dbReference>
<sequence length="416" mass="46375">MSEPFISQQVQPKYTSMSLFKNRAFLFLWLSSTSSFLALSTYLFAEQWYVIRALGQESALGIVMMVTLIPRVLLMTVGGVWADRFKRSKIMLVSSFTRFLLVFVMITLLHLHLLNLWSLLFFALLFGILDAFFSPANQSLLPLLVPKEMLTRSNSFIQTSNQVAMFAGPMIGGWIITVSSFSVLFLFVACFLLITSAFTLCIKEKNSSPSSKQASTRQELLEGFQYVWNMPFLKSILFILMTINVLFFGPLLMGIPLLASEVLHGKAVEVSFLQSSYQGGMLGGALLIGLLNIRKNRGLSILILISFLGIFLSLLGQMYVLWQGILLLVMMGFMSSMINVPLVSIIQENSETDKLGRVMSFVNASSNGLVPLSYAFVSICLTFGTSISNILLCCGLLITILSILFITKYKIVRDTN</sequence>
<evidence type="ECO:0000256" key="6">
    <source>
        <dbReference type="ARBA" id="ARBA00023136"/>
    </source>
</evidence>
<evidence type="ECO:0000313" key="9">
    <source>
        <dbReference type="Proteomes" id="UP000195696"/>
    </source>
</evidence>
<evidence type="ECO:0000259" key="7">
    <source>
        <dbReference type="PROSITE" id="PS50850"/>
    </source>
</evidence>
<evidence type="ECO:0000256" key="5">
    <source>
        <dbReference type="ARBA" id="ARBA00022989"/>
    </source>
</evidence>
<keyword evidence="5" id="KW-1133">Transmembrane helix</keyword>
<proteinExistence type="predicted"/>
<organism evidence="8 9">
    <name type="scientific">Bacillus mycoides</name>
    <dbReference type="NCBI Taxonomy" id="1405"/>
    <lineage>
        <taxon>Bacteria</taxon>
        <taxon>Bacillati</taxon>
        <taxon>Bacillota</taxon>
        <taxon>Bacilli</taxon>
        <taxon>Bacillales</taxon>
        <taxon>Bacillaceae</taxon>
        <taxon>Bacillus</taxon>
        <taxon>Bacillus cereus group</taxon>
    </lineage>
</organism>
<reference evidence="8 9" key="1">
    <citation type="submission" date="2016-08" db="EMBL/GenBank/DDBJ databases">
        <authorList>
            <person name="Seilhamer J.J."/>
        </authorList>
    </citation>
    <scope>NUCLEOTIDE SEQUENCE [LARGE SCALE GENOMIC DNA]</scope>
    <source>
        <strain evidence="8 9">SDA_GO95</strain>
    </source>
</reference>
<dbReference type="PANTHER" id="PTHR23513:SF6">
    <property type="entry name" value="MAJOR FACILITATOR SUPERFAMILY ASSOCIATED DOMAIN-CONTAINING PROTEIN"/>
    <property type="match status" value="1"/>
</dbReference>
<comment type="subcellular location">
    <subcellularLocation>
        <location evidence="1">Cell membrane</location>
        <topology evidence="1">Multi-pass membrane protein</topology>
    </subcellularLocation>
</comment>
<dbReference type="InterPro" id="IPR020846">
    <property type="entry name" value="MFS_dom"/>
</dbReference>
<gene>
    <name evidence="8" type="ORF">BWGO95_03328</name>
</gene>
<evidence type="ECO:0000313" key="8">
    <source>
        <dbReference type="EMBL" id="SCB69176.1"/>
    </source>
</evidence>
<dbReference type="GO" id="GO:0005886">
    <property type="term" value="C:plasma membrane"/>
    <property type="evidence" value="ECO:0007669"/>
    <property type="project" value="UniProtKB-SubCell"/>
</dbReference>
<dbReference type="Pfam" id="PF07690">
    <property type="entry name" value="MFS_1"/>
    <property type="match status" value="1"/>
</dbReference>
<keyword evidence="6" id="KW-0472">Membrane</keyword>
<dbReference type="CDD" id="cd06173">
    <property type="entry name" value="MFS_MefA_like"/>
    <property type="match status" value="1"/>
</dbReference>
<dbReference type="InterPro" id="IPR011701">
    <property type="entry name" value="MFS"/>
</dbReference>
<feature type="domain" description="Major facilitator superfamily (MFS) profile" evidence="7">
    <location>
        <begin position="24"/>
        <end position="410"/>
    </location>
</feature>
<name>A0A1G4ESP0_BACMY</name>
<evidence type="ECO:0000256" key="2">
    <source>
        <dbReference type="ARBA" id="ARBA00022448"/>
    </source>
</evidence>